<protein>
    <recommendedName>
        <fullName evidence="8">Cardiolipin synthase</fullName>
        <ecNumber evidence="8">2.7.8.-</ecNumber>
    </recommendedName>
</protein>
<comment type="subcellular location">
    <subcellularLocation>
        <location evidence="1">Cell membrane</location>
    </subcellularLocation>
</comment>
<dbReference type="Proteomes" id="UP001601058">
    <property type="component" value="Unassembled WGS sequence"/>
</dbReference>
<dbReference type="InterPro" id="IPR025202">
    <property type="entry name" value="PLD-like_dom"/>
</dbReference>
<evidence type="ECO:0000313" key="11">
    <source>
        <dbReference type="Proteomes" id="UP001601058"/>
    </source>
</evidence>
<dbReference type="RefSeq" id="WP_389221626.1">
    <property type="nucleotide sequence ID" value="NZ_JBIACJ010000008.1"/>
</dbReference>
<dbReference type="Gene3D" id="3.30.870.10">
    <property type="entry name" value="Endonuclease Chain A"/>
    <property type="match status" value="2"/>
</dbReference>
<gene>
    <name evidence="10" type="primary">cls</name>
    <name evidence="10" type="ORF">ACFYKT_15955</name>
</gene>
<dbReference type="EMBL" id="JBIACJ010000008">
    <property type="protein sequence ID" value="MFE8697835.1"/>
    <property type="molecule type" value="Genomic_DNA"/>
</dbReference>
<evidence type="ECO:0000259" key="9">
    <source>
        <dbReference type="PROSITE" id="PS50035"/>
    </source>
</evidence>
<keyword evidence="11" id="KW-1185">Reference proteome</keyword>
<dbReference type="PANTHER" id="PTHR21248:SF7">
    <property type="entry name" value="MINOR CARDIOLIPIN SYNTHASE CLSB"/>
    <property type="match status" value="1"/>
</dbReference>
<dbReference type="SMART" id="SM00155">
    <property type="entry name" value="PLDc"/>
    <property type="match status" value="2"/>
</dbReference>
<dbReference type="CDD" id="cd09110">
    <property type="entry name" value="PLDc_CLS_1"/>
    <property type="match status" value="1"/>
</dbReference>
<evidence type="ECO:0000256" key="5">
    <source>
        <dbReference type="ARBA" id="ARBA00022737"/>
    </source>
</evidence>
<evidence type="ECO:0000256" key="1">
    <source>
        <dbReference type="ARBA" id="ARBA00004236"/>
    </source>
</evidence>
<keyword evidence="4" id="KW-0812">Transmembrane</keyword>
<keyword evidence="3" id="KW-0808">Transferase</keyword>
<dbReference type="InterPro" id="IPR022924">
    <property type="entry name" value="Cardiolipin_synthase"/>
</dbReference>
<dbReference type="CDD" id="cd09112">
    <property type="entry name" value="PLDc_CLS_2"/>
    <property type="match status" value="1"/>
</dbReference>
<dbReference type="EC" id="2.7.8.-" evidence="8"/>
<comment type="caution">
    <text evidence="10">The sequence shown here is derived from an EMBL/GenBank/DDBJ whole genome shotgun (WGS) entry which is preliminary data.</text>
</comment>
<sequence length="400" mass="46041">MNILLTLALILLIIALWLSLDFTLGRINQIKNLKRVNSPFRESSIDIFTKGPELFADFFSELKKAKHHIHILFYIVKDDSISKEFLNILKKKSDEGVEVRLLLDRIGSSSLKKRMIKSLKSHGIHFSFAHRPKLPFLFYSLQARNHRKVTIIDGKLGFMGGFNIGKEYINLDPKLSPWRDYHLKITGEGVSDLQKEFLTDWHSETNINLLGKDCYFPKLSKGQFRHQVTPSKGAFLEEAFSALIGKAKESIFIGTPYFIPSKRLLNDLNAALARGVKLTVLVPHISDHLLVKEASYPYLKSLLKNGAVVYEFLNGFYHAKTMIIDDEICDIGSANFDRRSLFLNYEINCYIYDRVFIDRVFQVIKTDIQDSKPLTLEELNRPNLFRTCKEWIARLVAPLL</sequence>
<dbReference type="InterPro" id="IPR001736">
    <property type="entry name" value="PLipase_D/transphosphatidylase"/>
</dbReference>
<proteinExistence type="predicted"/>
<dbReference type="PANTHER" id="PTHR21248">
    <property type="entry name" value="CARDIOLIPIN SYNTHASE"/>
    <property type="match status" value="1"/>
</dbReference>
<dbReference type="PROSITE" id="PS50035">
    <property type="entry name" value="PLD"/>
    <property type="match status" value="2"/>
</dbReference>
<dbReference type="NCBIfam" id="TIGR04265">
    <property type="entry name" value="bac_cardiolipin"/>
    <property type="match status" value="1"/>
</dbReference>
<evidence type="ECO:0000256" key="3">
    <source>
        <dbReference type="ARBA" id="ARBA00022679"/>
    </source>
</evidence>
<keyword evidence="2" id="KW-1003">Cell membrane</keyword>
<reference evidence="10 11" key="1">
    <citation type="submission" date="2024-08" db="EMBL/GenBank/DDBJ databases">
        <title>Two novel Cytobacillus novel species.</title>
        <authorList>
            <person name="Liu G."/>
        </authorList>
    </citation>
    <scope>NUCLEOTIDE SEQUENCE [LARGE SCALE GENOMIC DNA]</scope>
    <source>
        <strain evidence="10 11">FJAT-53684</strain>
    </source>
</reference>
<evidence type="ECO:0000256" key="6">
    <source>
        <dbReference type="ARBA" id="ARBA00022989"/>
    </source>
</evidence>
<keyword evidence="6" id="KW-1133">Transmembrane helix</keyword>
<name>A0ABW6K3F7_9BACI</name>
<evidence type="ECO:0000313" key="10">
    <source>
        <dbReference type="EMBL" id="MFE8697835.1"/>
    </source>
</evidence>
<feature type="domain" description="PLD phosphodiesterase" evidence="9">
    <location>
        <begin position="141"/>
        <end position="168"/>
    </location>
</feature>
<accession>A0ABW6K3F7</accession>
<dbReference type="Pfam" id="PF13091">
    <property type="entry name" value="PLDc_2"/>
    <property type="match status" value="2"/>
</dbReference>
<keyword evidence="5" id="KW-0677">Repeat</keyword>
<evidence type="ECO:0000256" key="7">
    <source>
        <dbReference type="ARBA" id="ARBA00023136"/>
    </source>
</evidence>
<evidence type="ECO:0000256" key="8">
    <source>
        <dbReference type="NCBIfam" id="TIGR04265"/>
    </source>
</evidence>
<evidence type="ECO:0000256" key="4">
    <source>
        <dbReference type="ARBA" id="ARBA00022692"/>
    </source>
</evidence>
<keyword evidence="7" id="KW-0472">Membrane</keyword>
<feature type="domain" description="PLD phosphodiesterase" evidence="9">
    <location>
        <begin position="313"/>
        <end position="340"/>
    </location>
</feature>
<evidence type="ECO:0000256" key="2">
    <source>
        <dbReference type="ARBA" id="ARBA00022475"/>
    </source>
</evidence>
<organism evidence="10 11">
    <name type="scientific">Cytobacillus mangrovibacter</name>
    <dbReference type="NCBI Taxonomy" id="3299024"/>
    <lineage>
        <taxon>Bacteria</taxon>
        <taxon>Bacillati</taxon>
        <taxon>Bacillota</taxon>
        <taxon>Bacilli</taxon>
        <taxon>Bacillales</taxon>
        <taxon>Bacillaceae</taxon>
        <taxon>Cytobacillus</taxon>
    </lineage>
</organism>
<dbReference type="SUPFAM" id="SSF56024">
    <property type="entry name" value="Phospholipase D/nuclease"/>
    <property type="match status" value="2"/>
</dbReference>